<sequence>MKEGMENRSLPCIVLATGSSYKIALFERLGLPFTSCSPDYEEIIPPGRAPEHVARELAEGKARSLVEAFPDHLIIGADQVLALGSEIFQKPLTTERAVAQLMRLGGKTHFLHTAVCLLNTRVGENDRARHLMVSSAITFYDDLDGSVLYRLVKADASQDCVGGYKFESRGIQLMKCVETSDTNAIVGLPLLGLVGELRDLGYFDEPL</sequence>
<feature type="active site" description="Proton acceptor" evidence="5">
    <location>
        <position position="78"/>
    </location>
</feature>
<dbReference type="HAMAP" id="MF_00528">
    <property type="entry name" value="Maf"/>
    <property type="match status" value="1"/>
</dbReference>
<comment type="cofactor">
    <cofactor evidence="5">
        <name>a divalent metal cation</name>
        <dbReference type="ChEBI" id="CHEBI:60240"/>
    </cofactor>
</comment>
<dbReference type="Gene3D" id="3.90.950.10">
    <property type="match status" value="1"/>
</dbReference>
<evidence type="ECO:0000256" key="4">
    <source>
        <dbReference type="ARBA" id="ARBA00023080"/>
    </source>
</evidence>
<dbReference type="EMBL" id="CP071793">
    <property type="protein sequence ID" value="QTD54064.1"/>
    <property type="molecule type" value="Genomic_DNA"/>
</dbReference>
<proteinExistence type="inferred from homology"/>
<evidence type="ECO:0000256" key="3">
    <source>
        <dbReference type="ARBA" id="ARBA00022801"/>
    </source>
</evidence>
<dbReference type="PANTHER" id="PTHR43213">
    <property type="entry name" value="BIFUNCTIONAL DTTP/UTP PYROPHOSPHATASE/METHYLTRANSFERASE PROTEIN-RELATED"/>
    <property type="match status" value="1"/>
</dbReference>
<dbReference type="RefSeq" id="WP_237384164.1">
    <property type="nucleotide sequence ID" value="NZ_CP071793.1"/>
</dbReference>
<organism evidence="6 7">
    <name type="scientific">Sulfidibacter corallicola</name>
    <dbReference type="NCBI Taxonomy" id="2818388"/>
    <lineage>
        <taxon>Bacteria</taxon>
        <taxon>Pseudomonadati</taxon>
        <taxon>Acidobacteriota</taxon>
        <taxon>Holophagae</taxon>
        <taxon>Acanthopleuribacterales</taxon>
        <taxon>Acanthopleuribacteraceae</taxon>
        <taxon>Sulfidibacter</taxon>
    </lineage>
</organism>
<feature type="site" description="Important for substrate specificity" evidence="5">
    <location>
        <position position="79"/>
    </location>
</feature>
<dbReference type="AlphaFoldDB" id="A0A8A4TYA4"/>
<keyword evidence="4 5" id="KW-0546">Nucleotide metabolism</keyword>
<dbReference type="GO" id="GO:0047429">
    <property type="term" value="F:nucleoside triphosphate diphosphatase activity"/>
    <property type="evidence" value="ECO:0007669"/>
    <property type="project" value="InterPro"/>
</dbReference>
<reference evidence="6" key="1">
    <citation type="submission" date="2021-03" db="EMBL/GenBank/DDBJ databases">
        <title>Acanthopleuribacteraceae sp. M133.</title>
        <authorList>
            <person name="Wang G."/>
        </authorList>
    </citation>
    <scope>NUCLEOTIDE SEQUENCE</scope>
    <source>
        <strain evidence="6">M133</strain>
    </source>
</reference>
<evidence type="ECO:0000256" key="5">
    <source>
        <dbReference type="HAMAP-Rule" id="MF_00528"/>
    </source>
</evidence>
<evidence type="ECO:0000313" key="7">
    <source>
        <dbReference type="Proteomes" id="UP000663929"/>
    </source>
</evidence>
<dbReference type="PIRSF" id="PIRSF006305">
    <property type="entry name" value="Maf"/>
    <property type="match status" value="1"/>
</dbReference>
<dbReference type="InterPro" id="IPR029001">
    <property type="entry name" value="ITPase-like_fam"/>
</dbReference>
<comment type="catalytic activity">
    <reaction evidence="5">
        <text>N(7)-methyl-GTP + H2O = N(7)-methyl-GMP + diphosphate + H(+)</text>
        <dbReference type="Rhea" id="RHEA:58744"/>
        <dbReference type="ChEBI" id="CHEBI:15377"/>
        <dbReference type="ChEBI" id="CHEBI:15378"/>
        <dbReference type="ChEBI" id="CHEBI:33019"/>
        <dbReference type="ChEBI" id="CHEBI:58285"/>
        <dbReference type="ChEBI" id="CHEBI:87133"/>
    </reaction>
</comment>
<comment type="function">
    <text evidence="5">Nucleoside triphosphate pyrophosphatase that hydrolyzes 7-methyl-GTP (m(7)GTP). May have a dual role in cell division arrest and in preventing the incorporation of modified nucleotides into cellular nucleic acids.</text>
</comment>
<dbReference type="Proteomes" id="UP000663929">
    <property type="component" value="Chromosome"/>
</dbReference>
<protein>
    <recommendedName>
        <fullName evidence="5">7-methyl-GTP pyrophosphatase</fullName>
        <shortName evidence="5">m(7)GTP pyrophosphatase</shortName>
        <ecNumber evidence="5">3.6.1.-</ecNumber>
    </recommendedName>
</protein>
<keyword evidence="3 5" id="KW-0378">Hydrolase</keyword>
<comment type="subcellular location">
    <subcellularLocation>
        <location evidence="1 5">Cytoplasm</location>
    </subcellularLocation>
</comment>
<dbReference type="GO" id="GO:0005737">
    <property type="term" value="C:cytoplasm"/>
    <property type="evidence" value="ECO:0007669"/>
    <property type="project" value="UniProtKB-SubCell"/>
</dbReference>
<evidence type="ECO:0000256" key="1">
    <source>
        <dbReference type="ARBA" id="ARBA00004496"/>
    </source>
</evidence>
<dbReference type="Pfam" id="PF02545">
    <property type="entry name" value="Maf"/>
    <property type="match status" value="1"/>
</dbReference>
<dbReference type="CDD" id="cd00985">
    <property type="entry name" value="Maf_Ham1"/>
    <property type="match status" value="1"/>
</dbReference>
<dbReference type="EC" id="3.6.1.-" evidence="5"/>
<dbReference type="SUPFAM" id="SSF52972">
    <property type="entry name" value="ITPase-like"/>
    <property type="match status" value="1"/>
</dbReference>
<gene>
    <name evidence="6" type="ORF">J3U87_16585</name>
</gene>
<name>A0A8A4TYA4_SULCO</name>
<comment type="caution">
    <text evidence="5">Lacks conserved residue(s) required for the propagation of feature annotation.</text>
</comment>
<dbReference type="GO" id="GO:0009117">
    <property type="term" value="P:nucleotide metabolic process"/>
    <property type="evidence" value="ECO:0007669"/>
    <property type="project" value="UniProtKB-KW"/>
</dbReference>
<feature type="site" description="Important for substrate specificity" evidence="5">
    <location>
        <position position="21"/>
    </location>
</feature>
<evidence type="ECO:0000256" key="2">
    <source>
        <dbReference type="ARBA" id="ARBA00022490"/>
    </source>
</evidence>
<keyword evidence="7" id="KW-1185">Reference proteome</keyword>
<comment type="similarity">
    <text evidence="5">Belongs to the Maf family. YceF subfamily.</text>
</comment>
<feature type="site" description="Important for substrate specificity" evidence="5">
    <location>
        <position position="167"/>
    </location>
</feature>
<dbReference type="KEGG" id="scor:J3U87_16585"/>
<keyword evidence="2 5" id="KW-0963">Cytoplasm</keyword>
<accession>A0A8A4TYA4</accession>
<dbReference type="PANTHER" id="PTHR43213:SF10">
    <property type="entry name" value="7-METHYL-GTP PYROPHOSPHATASE"/>
    <property type="match status" value="1"/>
</dbReference>
<dbReference type="InterPro" id="IPR003697">
    <property type="entry name" value="Maf-like"/>
</dbReference>
<evidence type="ECO:0000313" key="6">
    <source>
        <dbReference type="EMBL" id="QTD54064.1"/>
    </source>
</evidence>